<dbReference type="PRINTS" id="PR00870">
    <property type="entry name" value="DNAPOLXBETA"/>
</dbReference>
<evidence type="ECO:0000256" key="2">
    <source>
        <dbReference type="ARBA" id="ARBA00004123"/>
    </source>
</evidence>
<organism evidence="29 30">
    <name type="scientific">Pleuronectes platessa</name>
    <name type="common">European plaice</name>
    <dbReference type="NCBI Taxonomy" id="8262"/>
    <lineage>
        <taxon>Eukaryota</taxon>
        <taxon>Metazoa</taxon>
        <taxon>Chordata</taxon>
        <taxon>Craniata</taxon>
        <taxon>Vertebrata</taxon>
        <taxon>Euteleostomi</taxon>
        <taxon>Actinopterygii</taxon>
        <taxon>Neopterygii</taxon>
        <taxon>Teleostei</taxon>
        <taxon>Neoteleostei</taxon>
        <taxon>Acanthomorphata</taxon>
        <taxon>Carangaria</taxon>
        <taxon>Pleuronectiformes</taxon>
        <taxon>Pleuronectoidei</taxon>
        <taxon>Pleuronectidae</taxon>
        <taxon>Pleuronectes</taxon>
    </lineage>
</organism>
<feature type="active site" description="Nucleophile; Schiff-base intermediate with DNA; for 5'-dRP lyase activity" evidence="25">
    <location>
        <position position="72"/>
    </location>
</feature>
<protein>
    <recommendedName>
        <fullName evidence="26">DNA polymerase</fullName>
        <ecNumber evidence="26">2.7.7.7</ecNumber>
    </recommendedName>
</protein>
<comment type="cofactor">
    <cofactor evidence="1">
        <name>Mg(2+)</name>
        <dbReference type="ChEBI" id="CHEBI:18420"/>
    </cofactor>
</comment>
<evidence type="ECO:0000259" key="27">
    <source>
        <dbReference type="SMART" id="SM00278"/>
    </source>
</evidence>
<dbReference type="InterPro" id="IPR043519">
    <property type="entry name" value="NT_sf"/>
</dbReference>
<keyword evidence="15 26" id="KW-0239">DNA-directed DNA polymerase</keyword>
<evidence type="ECO:0000256" key="23">
    <source>
        <dbReference type="ARBA" id="ARBA00045548"/>
    </source>
</evidence>
<evidence type="ECO:0000256" key="10">
    <source>
        <dbReference type="ARBA" id="ARBA00022705"/>
    </source>
</evidence>
<keyword evidence="6" id="KW-0963">Cytoplasm</keyword>
<evidence type="ECO:0000256" key="1">
    <source>
        <dbReference type="ARBA" id="ARBA00001946"/>
    </source>
</evidence>
<dbReference type="SMART" id="SM00483">
    <property type="entry name" value="POLXc"/>
    <property type="match status" value="1"/>
</dbReference>
<evidence type="ECO:0000256" key="13">
    <source>
        <dbReference type="ARBA" id="ARBA00022842"/>
    </source>
</evidence>
<evidence type="ECO:0000259" key="28">
    <source>
        <dbReference type="SMART" id="SM00483"/>
    </source>
</evidence>
<keyword evidence="18 26" id="KW-0234">DNA repair</keyword>
<dbReference type="EC" id="2.7.7.7" evidence="26"/>
<accession>A0A9N7UTM8</accession>
<dbReference type="InterPro" id="IPR002054">
    <property type="entry name" value="DNA-dir_DNA_pol_X"/>
</dbReference>
<dbReference type="SUPFAM" id="SSF81585">
    <property type="entry name" value="PsbU/PolX domain-like"/>
    <property type="match status" value="1"/>
</dbReference>
<evidence type="ECO:0000256" key="22">
    <source>
        <dbReference type="ARBA" id="ARBA00044678"/>
    </source>
</evidence>
<dbReference type="InterPro" id="IPR018944">
    <property type="entry name" value="DNA_pol_lambd_fingers_domain"/>
</dbReference>
<dbReference type="FunFam" id="3.30.460.10:FF:000021">
    <property type="entry name" value="DNA polymerase beta"/>
    <property type="match status" value="1"/>
</dbReference>
<evidence type="ECO:0000256" key="19">
    <source>
        <dbReference type="ARBA" id="ARBA00023239"/>
    </source>
</evidence>
<evidence type="ECO:0000313" key="29">
    <source>
        <dbReference type="EMBL" id="CAB1436178.1"/>
    </source>
</evidence>
<dbReference type="InterPro" id="IPR028207">
    <property type="entry name" value="DNA_pol_B_palm_palm"/>
</dbReference>
<dbReference type="InterPro" id="IPR027421">
    <property type="entry name" value="DNA_pol_lamdba_lyase_dom_sf"/>
</dbReference>
<dbReference type="GO" id="GO:0005737">
    <property type="term" value="C:cytoplasm"/>
    <property type="evidence" value="ECO:0007669"/>
    <property type="project" value="UniProtKB-SubCell"/>
</dbReference>
<comment type="caution">
    <text evidence="29">The sequence shown here is derived from an EMBL/GenBank/DDBJ whole genome shotgun (WGS) entry which is preliminary data.</text>
</comment>
<feature type="domain" description="Helix-hairpin-helix DNA-binding motif class 1" evidence="27">
    <location>
        <begin position="98"/>
        <end position="117"/>
    </location>
</feature>
<dbReference type="FunFam" id="3.30.210.10:FF:000002">
    <property type="entry name" value="DNA polymerase"/>
    <property type="match status" value="1"/>
</dbReference>
<comment type="similarity">
    <text evidence="4 26">Belongs to the DNA polymerase type-X family.</text>
</comment>
<evidence type="ECO:0000256" key="17">
    <source>
        <dbReference type="ARBA" id="ARBA00023125"/>
    </source>
</evidence>
<evidence type="ECO:0000256" key="26">
    <source>
        <dbReference type="RuleBase" id="RU366014"/>
    </source>
</evidence>
<feature type="domain" description="Helix-hairpin-helix DNA-binding motif class 1" evidence="27">
    <location>
        <begin position="57"/>
        <end position="76"/>
    </location>
</feature>
<dbReference type="InterPro" id="IPR002008">
    <property type="entry name" value="DNA_pol_X_beta-like"/>
</dbReference>
<keyword evidence="16" id="KW-0915">Sodium</keyword>
<dbReference type="PANTHER" id="PTHR11276:SF42">
    <property type="entry name" value="DNA POLYMERASE BETA"/>
    <property type="match status" value="1"/>
</dbReference>
<evidence type="ECO:0000256" key="12">
    <source>
        <dbReference type="ARBA" id="ARBA00022763"/>
    </source>
</evidence>
<evidence type="ECO:0000256" key="25">
    <source>
        <dbReference type="PIRSR" id="PIRSR622312-50"/>
    </source>
</evidence>
<dbReference type="Gene3D" id="1.10.150.20">
    <property type="entry name" value="5' to 3' exonuclease, C-terminal subdomain"/>
    <property type="match status" value="1"/>
</dbReference>
<name>A0A9N7UTM8_PLEPL</name>
<evidence type="ECO:0000256" key="18">
    <source>
        <dbReference type="ARBA" id="ARBA00023204"/>
    </source>
</evidence>
<evidence type="ECO:0000256" key="7">
    <source>
        <dbReference type="ARBA" id="ARBA00022634"/>
    </source>
</evidence>
<sequence length="340" mass="39132">MSKRKAPQESPNEGITDFLVELANYEKNVNRAIHKYNAYRKAASTISKYPNKIKNGEEAKKLEGVGQKIAEKIDEFLQTGTLRKLEKIRTDDTSSSINFLTRVTGIGPAAARKFFEEGVKTLEDLKKIESKLNHHQQIGLKYFEEFEKRIPRAEMEKMETLIHRELKIVGEEYIGTICGSYRRGAASSGDIDILLTHPDYTSETEKQPKLLHDMVSHFESTGFVTDTLSKGDTKFMGVCQLQKSDDDDDDEEEEYLHRRIDIRLIPKDQYYCGVLYFTGSDIFNKNMRTHALEKGFTLNEYTIRPLGVTGVAGEPLLVDSERDIFEYIQYKYREPKERSQ</sequence>
<dbReference type="GO" id="GO:0006303">
    <property type="term" value="P:double-strand break repair via nonhomologous end joining"/>
    <property type="evidence" value="ECO:0007669"/>
    <property type="project" value="TreeGrafter"/>
</dbReference>
<dbReference type="CDD" id="cd00141">
    <property type="entry name" value="NT_POLXc"/>
    <property type="match status" value="1"/>
</dbReference>
<dbReference type="InterPro" id="IPR010996">
    <property type="entry name" value="HHH_MUS81"/>
</dbReference>
<evidence type="ECO:0000256" key="9">
    <source>
        <dbReference type="ARBA" id="ARBA00022695"/>
    </source>
</evidence>
<dbReference type="Pfam" id="PF10391">
    <property type="entry name" value="DNA_pol_lambd_f"/>
    <property type="match status" value="1"/>
</dbReference>
<keyword evidence="13" id="KW-0460">Magnesium</keyword>
<dbReference type="Gene3D" id="3.30.460.10">
    <property type="entry name" value="Beta Polymerase, domain 2"/>
    <property type="match status" value="1"/>
</dbReference>
<keyword evidence="11" id="KW-0479">Metal-binding</keyword>
<dbReference type="EMBL" id="CADEAL010001860">
    <property type="protein sequence ID" value="CAB1436178.1"/>
    <property type="molecule type" value="Genomic_DNA"/>
</dbReference>
<comment type="function">
    <text evidence="26">DNA polymerase that functions in several pathways of DNA repair. Involved in base excision repair (BER) responsible for repair of lesions that give rise to abasic (AP) sites in DNA. Also contributes to DNA double-strand break repair by non-homologous end joining and homologous recombination. Has both template-dependent and template-independent (terminal transferase) DNA polymerase activities. Has also a 5'-deoxyribose-5-phosphate lyase (dRP lyase) activity.</text>
</comment>
<reference evidence="29" key="1">
    <citation type="submission" date="2020-03" db="EMBL/GenBank/DDBJ databases">
        <authorList>
            <person name="Weist P."/>
        </authorList>
    </citation>
    <scope>NUCLEOTIDE SEQUENCE</scope>
</reference>
<evidence type="ECO:0000256" key="4">
    <source>
        <dbReference type="ARBA" id="ARBA00008323"/>
    </source>
</evidence>
<dbReference type="Pfam" id="PF14792">
    <property type="entry name" value="DNA_pol_B_palm"/>
    <property type="match status" value="1"/>
</dbReference>
<evidence type="ECO:0000256" key="6">
    <source>
        <dbReference type="ARBA" id="ARBA00022490"/>
    </source>
</evidence>
<evidence type="ECO:0000256" key="16">
    <source>
        <dbReference type="ARBA" id="ARBA00023053"/>
    </source>
</evidence>
<dbReference type="SUPFAM" id="SSF47802">
    <property type="entry name" value="DNA polymerase beta, N-terminal domain-like"/>
    <property type="match status" value="1"/>
</dbReference>
<dbReference type="Proteomes" id="UP001153269">
    <property type="component" value="Unassembled WGS sequence"/>
</dbReference>
<dbReference type="InterPro" id="IPR019843">
    <property type="entry name" value="DNA_pol-X_BS"/>
</dbReference>
<evidence type="ECO:0000256" key="15">
    <source>
        <dbReference type="ARBA" id="ARBA00022932"/>
    </source>
</evidence>
<evidence type="ECO:0000256" key="11">
    <source>
        <dbReference type="ARBA" id="ARBA00022723"/>
    </source>
</evidence>
<dbReference type="AlphaFoldDB" id="A0A9N7UTM8"/>
<dbReference type="Gene3D" id="1.10.150.110">
    <property type="entry name" value="DNA polymerase beta, N-terminal domain-like"/>
    <property type="match status" value="1"/>
</dbReference>
<dbReference type="GO" id="GO:0046872">
    <property type="term" value="F:metal ion binding"/>
    <property type="evidence" value="ECO:0007669"/>
    <property type="project" value="UniProtKB-UniRule"/>
</dbReference>
<proteinExistence type="inferred from homology"/>
<comment type="catalytic activity">
    <reaction evidence="24 26">
        <text>DNA(n) + a 2'-deoxyribonucleoside 5'-triphosphate = DNA(n+1) + diphosphate</text>
        <dbReference type="Rhea" id="RHEA:22508"/>
        <dbReference type="Rhea" id="RHEA-COMP:17339"/>
        <dbReference type="Rhea" id="RHEA-COMP:17340"/>
        <dbReference type="ChEBI" id="CHEBI:33019"/>
        <dbReference type="ChEBI" id="CHEBI:61560"/>
        <dbReference type="ChEBI" id="CHEBI:173112"/>
        <dbReference type="EC" id="2.7.7.7"/>
    </reaction>
</comment>
<evidence type="ECO:0000256" key="20">
    <source>
        <dbReference type="ARBA" id="ARBA00023242"/>
    </source>
</evidence>
<dbReference type="FunFam" id="1.10.150.20:FF:000026">
    <property type="entry name" value="DNA polymerase beta"/>
    <property type="match status" value="1"/>
</dbReference>
<keyword evidence="19" id="KW-0456">Lyase</keyword>
<dbReference type="InterPro" id="IPR022312">
    <property type="entry name" value="DNA_pol_X"/>
</dbReference>
<evidence type="ECO:0000256" key="3">
    <source>
        <dbReference type="ARBA" id="ARBA00004496"/>
    </source>
</evidence>
<keyword evidence="7" id="KW-0237">DNA synthesis</keyword>
<keyword evidence="10" id="KW-0235">DNA replication</keyword>
<comment type="subcellular location">
    <subcellularLocation>
        <location evidence="3">Cytoplasm</location>
    </subcellularLocation>
    <subcellularLocation>
        <location evidence="2 26">Nucleus</location>
    </subcellularLocation>
</comment>
<dbReference type="GO" id="GO:0006260">
    <property type="term" value="P:DNA replication"/>
    <property type="evidence" value="ECO:0007669"/>
    <property type="project" value="UniProtKB-KW"/>
</dbReference>
<keyword evidence="12 26" id="KW-0227">DNA damage</keyword>
<evidence type="ECO:0000256" key="24">
    <source>
        <dbReference type="ARBA" id="ARBA00049244"/>
    </source>
</evidence>
<keyword evidence="5" id="KW-0488">Methylation</keyword>
<dbReference type="Pfam" id="PF14791">
    <property type="entry name" value="DNA_pol_B_thumb"/>
    <property type="match status" value="1"/>
</dbReference>
<dbReference type="SMART" id="SM00278">
    <property type="entry name" value="HhH1"/>
    <property type="match status" value="2"/>
</dbReference>
<evidence type="ECO:0000256" key="21">
    <source>
        <dbReference type="ARBA" id="ARBA00044632"/>
    </source>
</evidence>
<comment type="catalytic activity">
    <reaction evidence="21">
        <text>2'-deoxyribonucleotide-(2'-deoxyribose 5'-phosphate)-2'-deoxyribonucleotide-DNA = a 3'-end 2'-deoxyribonucleotide-(2,3-dehydro-2,3-deoxyribose 5'-phosphate)-DNA + a 5'-end 5'-phospho-2'-deoxyribonucleoside-DNA + H(+)</text>
        <dbReference type="Rhea" id="RHEA:66592"/>
        <dbReference type="Rhea" id="RHEA-COMP:13180"/>
        <dbReference type="Rhea" id="RHEA-COMP:16897"/>
        <dbReference type="Rhea" id="RHEA-COMP:17067"/>
        <dbReference type="ChEBI" id="CHEBI:15378"/>
        <dbReference type="ChEBI" id="CHEBI:136412"/>
        <dbReference type="ChEBI" id="CHEBI:157695"/>
        <dbReference type="ChEBI" id="CHEBI:167181"/>
        <dbReference type="EC" id="4.2.99.18"/>
    </reaction>
</comment>
<dbReference type="InterPro" id="IPR029398">
    <property type="entry name" value="PolB_thumb"/>
</dbReference>
<dbReference type="GO" id="GO:0140078">
    <property type="term" value="F:class I DNA-(apurinic or apyrimidinic site) endonuclease activity"/>
    <property type="evidence" value="ECO:0007669"/>
    <property type="project" value="UniProtKB-EC"/>
</dbReference>
<evidence type="ECO:0000256" key="8">
    <source>
        <dbReference type="ARBA" id="ARBA00022679"/>
    </source>
</evidence>
<keyword evidence="8 26" id="KW-0808">Transferase</keyword>
<dbReference type="PRINTS" id="PR00869">
    <property type="entry name" value="DNAPOLX"/>
</dbReference>
<evidence type="ECO:0000256" key="5">
    <source>
        <dbReference type="ARBA" id="ARBA00022481"/>
    </source>
</evidence>
<dbReference type="GO" id="GO:0003677">
    <property type="term" value="F:DNA binding"/>
    <property type="evidence" value="ECO:0007669"/>
    <property type="project" value="UniProtKB-UniRule"/>
</dbReference>
<comment type="function">
    <text evidence="23">Repair polymerase that plays a key role in base-excision repair. During this process, the damaged base is excised by specific DNA glycosylases, the DNA backbone is nicked at the abasic site by an apurinic/apyrimidic (AP) endonuclease, and POLB removes 5'-deoxyribose-phosphate from the preincised AP site acting as a 5'-deoxyribose-phosphate lyase (5'-dRP lyase); through its DNA polymerase activity, it adds one nucleotide to the 3' end of the arising single-nucleotide gap. Conducts 'gap-filling' DNA synthesis in a stepwise distributive fashion rather than in a processive fashion as for other DNA polymerases. It is also able to cleave sugar-phosphate bonds 3' to an intact AP site, acting as an AP lyase.</text>
</comment>
<keyword evidence="30" id="KW-1185">Reference proteome</keyword>
<comment type="catalytic activity">
    <reaction evidence="22">
        <text>a 5'-end 2'-deoxyribose-2'-deoxyribonucleotide-DNA = (2E,4S)-4-hydroxypenten-2-al-5-phosphate + a 5'-end 5'-phospho-2'-deoxyribonucleoside-DNA + H(+)</text>
        <dbReference type="Rhea" id="RHEA:76255"/>
        <dbReference type="Rhea" id="RHEA-COMP:13180"/>
        <dbReference type="Rhea" id="RHEA-COMP:18657"/>
        <dbReference type="ChEBI" id="CHEBI:15378"/>
        <dbReference type="ChEBI" id="CHEBI:136412"/>
        <dbReference type="ChEBI" id="CHEBI:195194"/>
        <dbReference type="ChEBI" id="CHEBI:195195"/>
    </reaction>
</comment>
<dbReference type="Pfam" id="PF14716">
    <property type="entry name" value="HHH_8"/>
    <property type="match status" value="1"/>
</dbReference>
<dbReference type="InterPro" id="IPR037160">
    <property type="entry name" value="DNA_Pol_thumb_sf"/>
</dbReference>
<feature type="domain" description="DNA-directed DNA polymerase X" evidence="28">
    <location>
        <begin position="10"/>
        <end position="339"/>
    </location>
</feature>
<keyword evidence="17" id="KW-0238">DNA-binding</keyword>
<gene>
    <name evidence="29" type="ORF">PLEPLA_LOCUS24217</name>
</gene>
<dbReference type="SUPFAM" id="SSF81301">
    <property type="entry name" value="Nucleotidyltransferase"/>
    <property type="match status" value="1"/>
</dbReference>
<dbReference type="PANTHER" id="PTHR11276">
    <property type="entry name" value="DNA POLYMERASE TYPE-X FAMILY MEMBER"/>
    <property type="match status" value="1"/>
</dbReference>
<dbReference type="PROSITE" id="PS00522">
    <property type="entry name" value="DNA_POLYMERASE_X"/>
    <property type="match status" value="1"/>
</dbReference>
<dbReference type="InterPro" id="IPR003583">
    <property type="entry name" value="Hlx-hairpin-Hlx_DNA-bd_motif"/>
</dbReference>
<dbReference type="FunFam" id="1.10.150.110:FF:000002">
    <property type="entry name" value="DNA polymerase beta"/>
    <property type="match status" value="1"/>
</dbReference>
<dbReference type="GO" id="GO:0006284">
    <property type="term" value="P:base-excision repair"/>
    <property type="evidence" value="ECO:0007669"/>
    <property type="project" value="TreeGrafter"/>
</dbReference>
<dbReference type="Gene3D" id="3.30.210.10">
    <property type="entry name" value="DNA polymerase, thumb domain"/>
    <property type="match status" value="1"/>
</dbReference>
<keyword evidence="20 26" id="KW-0539">Nucleus</keyword>
<evidence type="ECO:0000313" key="30">
    <source>
        <dbReference type="Proteomes" id="UP001153269"/>
    </source>
</evidence>
<dbReference type="GO" id="GO:0005634">
    <property type="term" value="C:nucleus"/>
    <property type="evidence" value="ECO:0007669"/>
    <property type="project" value="UniProtKB-SubCell"/>
</dbReference>
<evidence type="ECO:0000256" key="14">
    <source>
        <dbReference type="ARBA" id="ARBA00022843"/>
    </source>
</evidence>
<keyword evidence="9 26" id="KW-0548">Nucleotidyltransferase</keyword>
<keyword evidence="14" id="KW-0832">Ubl conjugation</keyword>
<dbReference type="GO" id="GO:0003887">
    <property type="term" value="F:DNA-directed DNA polymerase activity"/>
    <property type="evidence" value="ECO:0007669"/>
    <property type="project" value="UniProtKB-UniRule"/>
</dbReference>